<organism evidence="1 2">
    <name type="scientific">Violaceomyces palustris</name>
    <dbReference type="NCBI Taxonomy" id="1673888"/>
    <lineage>
        <taxon>Eukaryota</taxon>
        <taxon>Fungi</taxon>
        <taxon>Dikarya</taxon>
        <taxon>Basidiomycota</taxon>
        <taxon>Ustilaginomycotina</taxon>
        <taxon>Ustilaginomycetes</taxon>
        <taxon>Violaceomycetales</taxon>
        <taxon>Violaceomycetaceae</taxon>
        <taxon>Violaceomyces</taxon>
    </lineage>
</organism>
<reference evidence="1 2" key="1">
    <citation type="journal article" date="2018" name="Mol. Biol. Evol.">
        <title>Broad Genomic Sampling Reveals a Smut Pathogenic Ancestry of the Fungal Clade Ustilaginomycotina.</title>
        <authorList>
            <person name="Kijpornyongpan T."/>
            <person name="Mondo S.J."/>
            <person name="Barry K."/>
            <person name="Sandor L."/>
            <person name="Lee J."/>
            <person name="Lipzen A."/>
            <person name="Pangilinan J."/>
            <person name="LaButti K."/>
            <person name="Hainaut M."/>
            <person name="Henrissat B."/>
            <person name="Grigoriev I.V."/>
            <person name="Spatafora J.W."/>
            <person name="Aime M.C."/>
        </authorList>
    </citation>
    <scope>NUCLEOTIDE SEQUENCE [LARGE SCALE GENOMIC DNA]</scope>
    <source>
        <strain evidence="1 2">SA 807</strain>
    </source>
</reference>
<protein>
    <submittedName>
        <fullName evidence="1">Uncharacterized protein</fullName>
    </submittedName>
</protein>
<keyword evidence="2" id="KW-1185">Reference proteome</keyword>
<evidence type="ECO:0000313" key="1">
    <source>
        <dbReference type="EMBL" id="PWN46854.1"/>
    </source>
</evidence>
<gene>
    <name evidence="1" type="ORF">IE53DRAFT_382573</name>
</gene>
<accession>A0ACD0NM55</accession>
<name>A0ACD0NM55_9BASI</name>
<dbReference type="Proteomes" id="UP000245626">
    <property type="component" value="Unassembled WGS sequence"/>
</dbReference>
<sequence>MGPTPDSAASSILILDNLVTTIHTPNPLLPSFTVSSSSSSASSSSRSKAWTLRVMASSPLPRGPNQHRQHLHHHHHHDEVIPPPPSPASPVQVHMWLGSWKDQDLHRSTFQRTGDRDLESFCQRMESAWRKGAILLQARSPKGQLPRPPPWDHVKLILDPACQPPLRPAKMKLLLLQKDQALAQAFHALSLLGSKAFRSFAGMSSQFPPSLRGGGGGGGGDGPRRGLKREYVDGDRGFDRGLPSATSLPLPSSSSSSSLSSSRSTLPLPNPSQEALLSQKLQEMKKEREEERRKYRRLIGMESHASQASSKSMKTSLINPNRV</sequence>
<dbReference type="EMBL" id="KZ820670">
    <property type="protein sequence ID" value="PWN46854.1"/>
    <property type="molecule type" value="Genomic_DNA"/>
</dbReference>
<evidence type="ECO:0000313" key="2">
    <source>
        <dbReference type="Proteomes" id="UP000245626"/>
    </source>
</evidence>
<proteinExistence type="predicted"/>